<evidence type="ECO:0000256" key="5">
    <source>
        <dbReference type="ARBA" id="ARBA00022989"/>
    </source>
</evidence>
<evidence type="ECO:0000313" key="11">
    <source>
        <dbReference type="Proteomes" id="UP000237797"/>
    </source>
</evidence>
<keyword evidence="2" id="KW-0813">Transport</keyword>
<dbReference type="PANTHER" id="PTHR23522:SF4">
    <property type="entry name" value="NUCLEOSIDE PERMEASE NUPG-RELATED"/>
    <property type="match status" value="1"/>
</dbReference>
<keyword evidence="4 8" id="KW-0812">Transmembrane</keyword>
<dbReference type="SUPFAM" id="SSF103473">
    <property type="entry name" value="MFS general substrate transporter"/>
    <property type="match status" value="1"/>
</dbReference>
<keyword evidence="3" id="KW-1003">Cell membrane</keyword>
<dbReference type="GO" id="GO:0015213">
    <property type="term" value="F:uridine transmembrane transporter activity"/>
    <property type="evidence" value="ECO:0007669"/>
    <property type="project" value="TreeGrafter"/>
</dbReference>
<evidence type="ECO:0000256" key="8">
    <source>
        <dbReference type="SAM" id="Phobius"/>
    </source>
</evidence>
<dbReference type="Pfam" id="PF12832">
    <property type="entry name" value="MFS_1_like"/>
    <property type="match status" value="1"/>
</dbReference>
<feature type="transmembrane region" description="Helical" evidence="8">
    <location>
        <begin position="136"/>
        <end position="154"/>
    </location>
</feature>
<evidence type="ECO:0000256" key="1">
    <source>
        <dbReference type="ARBA" id="ARBA00004651"/>
    </source>
</evidence>
<feature type="transmembrane region" description="Helical" evidence="8">
    <location>
        <begin position="358"/>
        <end position="379"/>
    </location>
</feature>
<dbReference type="OrthoDB" id="1650886at2"/>
<comment type="subcellular location">
    <subcellularLocation>
        <location evidence="1">Cell membrane</location>
        <topology evidence="1">Multi-pass membrane protein</topology>
    </subcellularLocation>
</comment>
<evidence type="ECO:0000256" key="4">
    <source>
        <dbReference type="ARBA" id="ARBA00022692"/>
    </source>
</evidence>
<dbReference type="AlphaFoldDB" id="A0A2T0LD69"/>
<dbReference type="Gene3D" id="1.20.1250.20">
    <property type="entry name" value="MFS general substrate transporter like domains"/>
    <property type="match status" value="2"/>
</dbReference>
<proteinExistence type="predicted"/>
<feature type="domain" description="Major facilitator superfamily (MFS) profile" evidence="9">
    <location>
        <begin position="145"/>
        <end position="412"/>
    </location>
</feature>
<keyword evidence="5 8" id="KW-1133">Transmembrane helix</keyword>
<dbReference type="Proteomes" id="UP000237797">
    <property type="component" value="Unassembled WGS sequence"/>
</dbReference>
<dbReference type="PROSITE" id="PS50850">
    <property type="entry name" value="MFS"/>
    <property type="match status" value="1"/>
</dbReference>
<evidence type="ECO:0000256" key="7">
    <source>
        <dbReference type="SAM" id="MobiDB-lite"/>
    </source>
</evidence>
<feature type="transmembrane region" description="Helical" evidence="8">
    <location>
        <begin position="266"/>
        <end position="287"/>
    </location>
</feature>
<keyword evidence="11" id="KW-1185">Reference proteome</keyword>
<comment type="caution">
    <text evidence="10">The sequence shown here is derived from an EMBL/GenBank/DDBJ whole genome shotgun (WGS) entry which is preliminary data.</text>
</comment>
<feature type="region of interest" description="Disordered" evidence="7">
    <location>
        <begin position="387"/>
        <end position="412"/>
    </location>
</feature>
<dbReference type="InterPro" id="IPR020846">
    <property type="entry name" value="MFS_dom"/>
</dbReference>
<dbReference type="EMBL" id="PVNE01000021">
    <property type="protein sequence ID" value="PRX39737.1"/>
    <property type="molecule type" value="Genomic_DNA"/>
</dbReference>
<feature type="transmembrane region" description="Helical" evidence="8">
    <location>
        <begin position="328"/>
        <end position="352"/>
    </location>
</feature>
<feature type="transmembrane region" description="Helical" evidence="8">
    <location>
        <begin position="75"/>
        <end position="94"/>
    </location>
</feature>
<accession>A0A2T0LD69</accession>
<dbReference type="InterPro" id="IPR024989">
    <property type="entry name" value="MFS_assoc_dom"/>
</dbReference>
<keyword evidence="6 8" id="KW-0472">Membrane</keyword>
<dbReference type="GO" id="GO:0005886">
    <property type="term" value="C:plasma membrane"/>
    <property type="evidence" value="ECO:0007669"/>
    <property type="project" value="UniProtKB-SubCell"/>
</dbReference>
<evidence type="ECO:0000256" key="2">
    <source>
        <dbReference type="ARBA" id="ARBA00022448"/>
    </source>
</evidence>
<feature type="transmembrane region" description="Helical" evidence="8">
    <location>
        <begin position="45"/>
        <end position="63"/>
    </location>
</feature>
<organism evidence="10 11">
    <name type="scientific">Planifilum fimeticola</name>
    <dbReference type="NCBI Taxonomy" id="201975"/>
    <lineage>
        <taxon>Bacteria</taxon>
        <taxon>Bacillati</taxon>
        <taxon>Bacillota</taxon>
        <taxon>Bacilli</taxon>
        <taxon>Bacillales</taxon>
        <taxon>Thermoactinomycetaceae</taxon>
        <taxon>Planifilum</taxon>
    </lineage>
</organism>
<protein>
    <submittedName>
        <fullName evidence="10">PPP family 3-phenylpropionic acid transporter</fullName>
    </submittedName>
</protein>
<feature type="transmembrane region" description="Helical" evidence="8">
    <location>
        <begin position="199"/>
        <end position="221"/>
    </location>
</feature>
<dbReference type="PANTHER" id="PTHR23522">
    <property type="entry name" value="BLL5896 PROTEIN"/>
    <property type="match status" value="1"/>
</dbReference>
<feature type="transmembrane region" description="Helical" evidence="8">
    <location>
        <begin position="293"/>
        <end position="316"/>
    </location>
</feature>
<evidence type="ECO:0000313" key="10">
    <source>
        <dbReference type="EMBL" id="PRX39737.1"/>
    </source>
</evidence>
<evidence type="ECO:0000256" key="3">
    <source>
        <dbReference type="ARBA" id="ARBA00022475"/>
    </source>
</evidence>
<dbReference type="InterPro" id="IPR036259">
    <property type="entry name" value="MFS_trans_sf"/>
</dbReference>
<sequence length="412" mass="44942">MSASDRTIQANFRLFYFLIFWALGGLSPLLSIYLKEEIRLSGSQIGTLVSIGPIVMVITQPIWGMICDWTGRARTVLVTALLATGGIGLGFLFIDEYIPLLAVAATLALFQGAIIPISDTLTVNYAMQHRLDYGSFRLWGAVGFAVAGFAMGWLAERFSLSVIFYGFALTLWLGAASARQMPGDRVSLQVDLRSGLNRLIRMPRFVLFLLATFMVFGPIFANNTYMGLLFQSSGATVAGVGLGFLLAAGSEVPFMKMAGAWIRRRGALTVTLFAAGISALRWVFYFFEPGILWLYLTSVVQGLSTGLFIPAALMYVRSLAPEEAKTTAVSLYTAAGIGLGNWFCTLMGGWILETFDIFTTYLFFGLLTGIGALILWIVLRLEERGTRGADPVKSGSTDTKKDLSQTRGKAFQ</sequence>
<name>A0A2T0LD69_9BACL</name>
<gene>
    <name evidence="10" type="ORF">CLV97_12165</name>
</gene>
<reference evidence="10 11" key="1">
    <citation type="submission" date="2018-03" db="EMBL/GenBank/DDBJ databases">
        <title>Genomic Encyclopedia of Archaeal and Bacterial Type Strains, Phase II (KMG-II): from individual species to whole genera.</title>
        <authorList>
            <person name="Goeker M."/>
        </authorList>
    </citation>
    <scope>NUCLEOTIDE SEQUENCE [LARGE SCALE GENOMIC DNA]</scope>
    <source>
        <strain evidence="10 11">DSM 44946</strain>
    </source>
</reference>
<dbReference type="RefSeq" id="WP_106345908.1">
    <property type="nucleotide sequence ID" value="NZ_PVNE01000021.1"/>
</dbReference>
<feature type="transmembrane region" description="Helical" evidence="8">
    <location>
        <begin position="12"/>
        <end position="33"/>
    </location>
</feature>
<evidence type="ECO:0000259" key="9">
    <source>
        <dbReference type="PROSITE" id="PS50850"/>
    </source>
</evidence>
<evidence type="ECO:0000256" key="6">
    <source>
        <dbReference type="ARBA" id="ARBA00023136"/>
    </source>
</evidence>
<dbReference type="GO" id="GO:0015212">
    <property type="term" value="F:cytidine transmembrane transporter activity"/>
    <property type="evidence" value="ECO:0007669"/>
    <property type="project" value="TreeGrafter"/>
</dbReference>
<feature type="transmembrane region" description="Helical" evidence="8">
    <location>
        <begin position="233"/>
        <end position="254"/>
    </location>
</feature>
<feature type="transmembrane region" description="Helical" evidence="8">
    <location>
        <begin position="100"/>
        <end position="124"/>
    </location>
</feature>
<feature type="transmembrane region" description="Helical" evidence="8">
    <location>
        <begin position="160"/>
        <end position="178"/>
    </location>
</feature>